<dbReference type="PANTHER" id="PTHR35936:SF25">
    <property type="entry name" value="ABC TRANSPORTER SUBSTRATE-BINDING PROTEIN"/>
    <property type="match status" value="1"/>
</dbReference>
<dbReference type="SMART" id="SM00062">
    <property type="entry name" value="PBPb"/>
    <property type="match status" value="1"/>
</dbReference>
<dbReference type="SUPFAM" id="SSF53850">
    <property type="entry name" value="Periplasmic binding protein-like II"/>
    <property type="match status" value="1"/>
</dbReference>
<sequence length="260" mass="28112">MVIRRAALLALASSVTPAMQSRAAELTTRSGSAPPSPLRMVMTEFPPYTSSSLADGGLATWITRTALAREGWEINLAVLPWARALNEARQGKCDGVIGLWRSPEREEFLSFTQPLGVTNRIGFMARAGTAIDVSELGRMRGLTIGVVRDYSNPPAIQKARLKLDPAMDDLHNLRKLLAGRIDLALIDKGVAFYLLQTQLLSGVSALAWLEPAVSESPLHSAFVGRSPQAQAGLAALNAGLTRIRNSGELAQMLQPFARWL</sequence>
<organism evidence="4 5">
    <name type="scientific">Roseateles depolymerans</name>
    <dbReference type="NCBI Taxonomy" id="76731"/>
    <lineage>
        <taxon>Bacteria</taxon>
        <taxon>Pseudomonadati</taxon>
        <taxon>Pseudomonadota</taxon>
        <taxon>Betaproteobacteria</taxon>
        <taxon>Burkholderiales</taxon>
        <taxon>Sphaerotilaceae</taxon>
        <taxon>Roseateles</taxon>
    </lineage>
</organism>
<gene>
    <name evidence="4" type="ORF">DI603_18070</name>
</gene>
<dbReference type="Proteomes" id="UP000249633">
    <property type="component" value="Unassembled WGS sequence"/>
</dbReference>
<accession>A0A2W5DAL2</accession>
<evidence type="ECO:0000256" key="1">
    <source>
        <dbReference type="ARBA" id="ARBA00022729"/>
    </source>
</evidence>
<dbReference type="PANTHER" id="PTHR35936">
    <property type="entry name" value="MEMBRANE-BOUND LYTIC MUREIN TRANSGLYCOSYLASE F"/>
    <property type="match status" value="1"/>
</dbReference>
<dbReference type="EMBL" id="QFOD01000020">
    <property type="protein sequence ID" value="PZP28871.1"/>
    <property type="molecule type" value="Genomic_DNA"/>
</dbReference>
<evidence type="ECO:0000313" key="5">
    <source>
        <dbReference type="Proteomes" id="UP000249633"/>
    </source>
</evidence>
<dbReference type="InterPro" id="IPR001638">
    <property type="entry name" value="Solute-binding_3/MltF_N"/>
</dbReference>
<reference evidence="4 5" key="1">
    <citation type="submission" date="2017-08" db="EMBL/GenBank/DDBJ databases">
        <title>Infants hospitalized years apart are colonized by the same room-sourced microbial strains.</title>
        <authorList>
            <person name="Brooks B."/>
            <person name="Olm M.R."/>
            <person name="Firek B.A."/>
            <person name="Baker R."/>
            <person name="Thomas B.C."/>
            <person name="Morowitz M.J."/>
            <person name="Banfield J.F."/>
        </authorList>
    </citation>
    <scope>NUCLEOTIDE SEQUENCE [LARGE SCALE GENOMIC DNA]</scope>
    <source>
        <strain evidence="4">S2_012_000_R2_81</strain>
    </source>
</reference>
<dbReference type="AlphaFoldDB" id="A0A2W5DAL2"/>
<evidence type="ECO:0000259" key="3">
    <source>
        <dbReference type="SMART" id="SM00062"/>
    </source>
</evidence>
<evidence type="ECO:0000256" key="2">
    <source>
        <dbReference type="SAM" id="SignalP"/>
    </source>
</evidence>
<keyword evidence="1 2" id="KW-0732">Signal</keyword>
<proteinExistence type="predicted"/>
<feature type="chain" id="PRO_5016038976" evidence="2">
    <location>
        <begin position="24"/>
        <end position="260"/>
    </location>
</feature>
<feature type="signal peptide" evidence="2">
    <location>
        <begin position="1"/>
        <end position="23"/>
    </location>
</feature>
<dbReference type="Pfam" id="PF00497">
    <property type="entry name" value="SBP_bac_3"/>
    <property type="match status" value="1"/>
</dbReference>
<protein>
    <submittedName>
        <fullName evidence="4">Amino acid ABC transporter substrate-binding protein</fullName>
    </submittedName>
</protein>
<feature type="domain" description="Solute-binding protein family 3/N-terminal" evidence="3">
    <location>
        <begin position="37"/>
        <end position="260"/>
    </location>
</feature>
<evidence type="ECO:0000313" key="4">
    <source>
        <dbReference type="EMBL" id="PZP28871.1"/>
    </source>
</evidence>
<name>A0A2W5DAL2_9BURK</name>
<comment type="caution">
    <text evidence="4">The sequence shown here is derived from an EMBL/GenBank/DDBJ whole genome shotgun (WGS) entry which is preliminary data.</text>
</comment>
<dbReference type="Gene3D" id="3.40.190.10">
    <property type="entry name" value="Periplasmic binding protein-like II"/>
    <property type="match status" value="2"/>
</dbReference>